<feature type="region of interest" description="Disordered" evidence="1">
    <location>
        <begin position="33"/>
        <end position="77"/>
    </location>
</feature>
<sequence>MKKLTVSSTLGLLMAIFFVCSGQFLISCKNDTPDPNPTTGTTNPGSGTVTTPGTGTTTTPGTGTTTTPGTGTTSTGSVVSVSETIGQTANLTLLAAAVAKAGLGSELNKGELTLFAPTDDAFKAAGYATTTAINALQASDLQRILRYHVIGSRIDLGAFPTNVNTSYQTTLADSRVVVFKSGETVTVNNAKIIQGNIATTGSVIHIIDRLLIPPTITVVDLVKSNADLSLLAAAIDRAGSTIQTLATTNTATGISVFAPTNAAFKAAGYADEAAIKAADPKVLANLLSYHILNYRAYLQTFQNGSDIVTAQGESLRFTVSNNKVTILGKGNGTNVATITQGDFSTTGGVVHIVDRVLLP</sequence>
<dbReference type="PROSITE" id="PS50213">
    <property type="entry name" value="FAS1"/>
    <property type="match status" value="2"/>
</dbReference>
<feature type="domain" description="FAS1" evidence="3">
    <location>
        <begin position="215"/>
        <end position="357"/>
    </location>
</feature>
<dbReference type="Proteomes" id="UP000515369">
    <property type="component" value="Chromosome"/>
</dbReference>
<dbReference type="EMBL" id="CP059732">
    <property type="protein sequence ID" value="QMW05139.1"/>
    <property type="molecule type" value="Genomic_DNA"/>
</dbReference>
<evidence type="ECO:0000256" key="1">
    <source>
        <dbReference type="SAM" id="MobiDB-lite"/>
    </source>
</evidence>
<dbReference type="RefSeq" id="WP_182462487.1">
    <property type="nucleotide sequence ID" value="NZ_CP059732.1"/>
</dbReference>
<gene>
    <name evidence="4" type="ORF">H3H32_09735</name>
</gene>
<evidence type="ECO:0000256" key="2">
    <source>
        <dbReference type="SAM" id="SignalP"/>
    </source>
</evidence>
<dbReference type="InterPro" id="IPR050904">
    <property type="entry name" value="Adhesion/Biosynth-related"/>
</dbReference>
<dbReference type="PANTHER" id="PTHR10900:SF77">
    <property type="entry name" value="FI19380P1"/>
    <property type="match status" value="1"/>
</dbReference>
<dbReference type="SMART" id="SM00554">
    <property type="entry name" value="FAS1"/>
    <property type="match status" value="2"/>
</dbReference>
<dbReference type="AlphaFoldDB" id="A0A7G5H1Z7"/>
<dbReference type="PANTHER" id="PTHR10900">
    <property type="entry name" value="PERIOSTIN-RELATED"/>
    <property type="match status" value="1"/>
</dbReference>
<dbReference type="Pfam" id="PF02469">
    <property type="entry name" value="Fasciclin"/>
    <property type="match status" value="2"/>
</dbReference>
<proteinExistence type="predicted"/>
<organism evidence="4 5">
    <name type="scientific">Spirosoma foliorum</name>
    <dbReference type="NCBI Taxonomy" id="2710596"/>
    <lineage>
        <taxon>Bacteria</taxon>
        <taxon>Pseudomonadati</taxon>
        <taxon>Bacteroidota</taxon>
        <taxon>Cytophagia</taxon>
        <taxon>Cytophagales</taxon>
        <taxon>Cytophagaceae</taxon>
        <taxon>Spirosoma</taxon>
    </lineage>
</organism>
<dbReference type="KEGG" id="sfol:H3H32_09735"/>
<accession>A0A7G5H1Z7</accession>
<evidence type="ECO:0000313" key="5">
    <source>
        <dbReference type="Proteomes" id="UP000515369"/>
    </source>
</evidence>
<dbReference type="InterPro" id="IPR036378">
    <property type="entry name" value="FAS1_dom_sf"/>
</dbReference>
<name>A0A7G5H1Z7_9BACT</name>
<dbReference type="GO" id="GO:0005615">
    <property type="term" value="C:extracellular space"/>
    <property type="evidence" value="ECO:0007669"/>
    <property type="project" value="TreeGrafter"/>
</dbReference>
<evidence type="ECO:0000313" key="4">
    <source>
        <dbReference type="EMBL" id="QMW05139.1"/>
    </source>
</evidence>
<keyword evidence="5" id="KW-1185">Reference proteome</keyword>
<dbReference type="InterPro" id="IPR000782">
    <property type="entry name" value="FAS1_domain"/>
</dbReference>
<reference evidence="4 5" key="1">
    <citation type="submission" date="2020-07" db="EMBL/GenBank/DDBJ databases">
        <title>Spirosoma foliorum sp. nov., isolated from the leaves on the Nejang mountain Korea, Republic of.</title>
        <authorList>
            <person name="Ho H."/>
            <person name="Lee Y.-J."/>
            <person name="Nurcahyanto D.-A."/>
            <person name="Kim S.-G."/>
        </authorList>
    </citation>
    <scope>NUCLEOTIDE SEQUENCE [LARGE SCALE GENOMIC DNA]</scope>
    <source>
        <strain evidence="4 5">PL0136</strain>
    </source>
</reference>
<dbReference type="Gene3D" id="2.30.180.10">
    <property type="entry name" value="FAS1 domain"/>
    <property type="match status" value="2"/>
</dbReference>
<dbReference type="SUPFAM" id="SSF82153">
    <property type="entry name" value="FAS1 domain"/>
    <property type="match status" value="2"/>
</dbReference>
<protein>
    <submittedName>
        <fullName evidence="4">Fasciclin domain-containing protein</fullName>
    </submittedName>
</protein>
<dbReference type="PROSITE" id="PS51257">
    <property type="entry name" value="PROKAR_LIPOPROTEIN"/>
    <property type="match status" value="1"/>
</dbReference>
<feature type="domain" description="FAS1" evidence="3">
    <location>
        <begin position="78"/>
        <end position="211"/>
    </location>
</feature>
<evidence type="ECO:0000259" key="3">
    <source>
        <dbReference type="PROSITE" id="PS50213"/>
    </source>
</evidence>
<feature type="chain" id="PRO_5028873613" evidence="2">
    <location>
        <begin position="22"/>
        <end position="359"/>
    </location>
</feature>
<keyword evidence="2" id="KW-0732">Signal</keyword>
<feature type="compositionally biased region" description="Low complexity" evidence="1">
    <location>
        <begin position="37"/>
        <end position="77"/>
    </location>
</feature>
<feature type="signal peptide" evidence="2">
    <location>
        <begin position="1"/>
        <end position="21"/>
    </location>
</feature>